<dbReference type="Proteomes" id="UP000008888">
    <property type="component" value="Chromosome"/>
</dbReference>
<dbReference type="KEGG" id="mmt:Metme_4346"/>
<dbReference type="eggNOG" id="COG3617">
    <property type="taxonomic scope" value="Bacteria"/>
</dbReference>
<evidence type="ECO:0000313" key="3">
    <source>
        <dbReference type="Proteomes" id="UP000008888"/>
    </source>
</evidence>
<accession>G0A3S2</accession>
<sequence>MPDKRARVVPDADGNPLFVAQDAMMAIGYHDLTDVTEAIKHVPEEWKAVASIPTLDGAQKMDVLTEQGLIYFLGPYLAK</sequence>
<dbReference type="InterPro" id="IPR003497">
    <property type="entry name" value="BRO_N_domain"/>
</dbReference>
<dbReference type="OrthoDB" id="1042522at2"/>
<proteinExistence type="predicted"/>
<gene>
    <name evidence="2" type="ordered locus">Metme_4346</name>
</gene>
<name>G0A3S2_METMM</name>
<evidence type="ECO:0000259" key="1">
    <source>
        <dbReference type="Pfam" id="PF02498"/>
    </source>
</evidence>
<dbReference type="RefSeq" id="WP_013820907.1">
    <property type="nucleotide sequence ID" value="NC_015572.1"/>
</dbReference>
<feature type="domain" description="Bro-N" evidence="1">
    <location>
        <begin position="7"/>
        <end position="71"/>
    </location>
</feature>
<dbReference type="STRING" id="857087.Metme_4346"/>
<dbReference type="AlphaFoldDB" id="G0A3S2"/>
<reference evidence="2 3" key="1">
    <citation type="journal article" date="2011" name="J. Bacteriol.">
        <title>Complete Genome Sequence of the Aerobic Marine Methanotroph Methylomonas methanica MC09.</title>
        <authorList>
            <person name="Boden R."/>
            <person name="Cunliffe M."/>
            <person name="Scanlan J."/>
            <person name="Moussard H."/>
            <person name="Kits K.D."/>
            <person name="Klotz M.G."/>
            <person name="Jetten M.S."/>
            <person name="Vuilleumier S."/>
            <person name="Han J."/>
            <person name="Peters L."/>
            <person name="Mikhailova N."/>
            <person name="Teshima H."/>
            <person name="Tapia R."/>
            <person name="Kyrpides N."/>
            <person name="Ivanova N."/>
            <person name="Pagani I."/>
            <person name="Cheng J.F."/>
            <person name="Goodwin L."/>
            <person name="Han C."/>
            <person name="Hauser L."/>
            <person name="Land M.L."/>
            <person name="Lapidus A."/>
            <person name="Lucas S."/>
            <person name="Pitluck S."/>
            <person name="Woyke T."/>
            <person name="Stein L."/>
            <person name="Murrell J.C."/>
        </authorList>
    </citation>
    <scope>NUCLEOTIDE SEQUENCE [LARGE SCALE GENOMIC DNA]</scope>
    <source>
        <strain evidence="2 3">MC09</strain>
    </source>
</reference>
<dbReference type="EMBL" id="CP002738">
    <property type="protein sequence ID" value="AEG02694.1"/>
    <property type="molecule type" value="Genomic_DNA"/>
</dbReference>
<protein>
    <submittedName>
        <fullName evidence="2">BRO domain protein</fullName>
    </submittedName>
</protein>
<keyword evidence="3" id="KW-1185">Reference proteome</keyword>
<organism evidence="2 3">
    <name type="scientific">Methylomonas methanica (strain DSM 25384 / MC09)</name>
    <dbReference type="NCBI Taxonomy" id="857087"/>
    <lineage>
        <taxon>Bacteria</taxon>
        <taxon>Pseudomonadati</taxon>
        <taxon>Pseudomonadota</taxon>
        <taxon>Gammaproteobacteria</taxon>
        <taxon>Methylococcales</taxon>
        <taxon>Methylococcaceae</taxon>
        <taxon>Methylomonas</taxon>
    </lineage>
</organism>
<evidence type="ECO:0000313" key="2">
    <source>
        <dbReference type="EMBL" id="AEG02694.1"/>
    </source>
</evidence>
<dbReference type="HOGENOM" id="CLU_2602007_0_0_6"/>
<reference key="2">
    <citation type="submission" date="2011-05" db="EMBL/GenBank/DDBJ databases">
        <title>Complete genome sequence of the aerobic marine methanotroph Methylomonas methanica MC09.</title>
        <authorList>
            <person name="Boden R."/>
            <person name="Cunliffe M."/>
            <person name="Scanlan J."/>
            <person name="Moussard H."/>
            <person name="Kits K.D."/>
            <person name="Klotz M."/>
            <person name="Jetten M."/>
            <person name="Vuilleumier S."/>
            <person name="Han J."/>
            <person name="Peters L."/>
            <person name="Mikhailova N."/>
            <person name="Teshima H."/>
            <person name="Tapia R."/>
            <person name="Kyrpides N."/>
            <person name="Ivanova N."/>
            <person name="Pagani I."/>
            <person name="Cheng J.-F."/>
            <person name="Goodwin L."/>
            <person name="Han C."/>
            <person name="Hauser L."/>
            <person name="Land M."/>
            <person name="Lapidus A."/>
            <person name="Lucas S."/>
            <person name="Pitluck S."/>
            <person name="Woyke T."/>
            <person name="Stein L.Y."/>
            <person name="Murrell C."/>
        </authorList>
    </citation>
    <scope>NUCLEOTIDE SEQUENCE</scope>
    <source>
        <strain>MC09</strain>
    </source>
</reference>
<dbReference type="Pfam" id="PF02498">
    <property type="entry name" value="Bro-N"/>
    <property type="match status" value="1"/>
</dbReference>
<reference evidence="3" key="3">
    <citation type="submission" date="2011-05" db="EMBL/GenBank/DDBJ databases">
        <title>Complete sequence of Methylomonas methanica MC09.</title>
        <authorList>
            <consortium name="US DOE Joint Genome Institute"/>
            <person name="Lucas S."/>
            <person name="Han J."/>
            <person name="Lapidus A."/>
            <person name="Cheng J.-F."/>
            <person name="Goodwin L."/>
            <person name="Pitluck S."/>
            <person name="Peters L."/>
            <person name="Mikhailova N."/>
            <person name="Teshima H."/>
            <person name="Han C."/>
            <person name="Tapia R."/>
            <person name="Land M."/>
            <person name="Hauser L."/>
            <person name="Kyrpides N."/>
            <person name="Ivanova N."/>
            <person name="Pagani I."/>
            <person name="Stein L."/>
            <person name="Woyke T."/>
        </authorList>
    </citation>
    <scope>NUCLEOTIDE SEQUENCE [LARGE SCALE GENOMIC DNA]</scope>
    <source>
        <strain evidence="3">MC09</strain>
    </source>
</reference>